<sequence>MNTIDKIREIKQILGVDILTFTTRYAGLPSKDIEKMEAILYKDNVYIDKDELNTILNNVRNKVTSNRSELAWDISDLENQLNHLNDKKEKLDKVCDLNY</sequence>
<protein>
    <submittedName>
        <fullName evidence="2">Uncharacterized protein</fullName>
    </submittedName>
</protein>
<evidence type="ECO:0000313" key="2">
    <source>
        <dbReference type="EMBL" id="ASN69462.1"/>
    </source>
</evidence>
<feature type="coiled-coil region" evidence="1">
    <location>
        <begin position="67"/>
        <end position="94"/>
    </location>
</feature>
<proteinExistence type="predicted"/>
<keyword evidence="1" id="KW-0175">Coiled coil</keyword>
<organism evidence="2">
    <name type="scientific">uncultured Caudovirales phage</name>
    <dbReference type="NCBI Taxonomy" id="2100421"/>
    <lineage>
        <taxon>Viruses</taxon>
        <taxon>Duplodnaviria</taxon>
        <taxon>Heunggongvirae</taxon>
        <taxon>Uroviricota</taxon>
        <taxon>Caudoviricetes</taxon>
        <taxon>Peduoviridae</taxon>
        <taxon>Maltschvirus</taxon>
        <taxon>Maltschvirus maltsch</taxon>
    </lineage>
</organism>
<gene>
    <name evidence="2" type="ORF">7F15_68</name>
</gene>
<accession>A0A2H4J2Y0</accession>
<evidence type="ECO:0000256" key="1">
    <source>
        <dbReference type="SAM" id="Coils"/>
    </source>
</evidence>
<name>A0A2H4J2Y0_9CAUD</name>
<reference evidence="2" key="1">
    <citation type="submission" date="2017-06" db="EMBL/GenBank/DDBJ databases">
        <title>Novel phages from South African skin metaviromes.</title>
        <authorList>
            <person name="van Zyl L.J."/>
            <person name="Abrahams Y."/>
            <person name="Stander E.A."/>
            <person name="Kirby B.M."/>
            <person name="Clavaud C."/>
            <person name="Farcet C."/>
            <person name="Breton L."/>
            <person name="Trindade M.I."/>
        </authorList>
    </citation>
    <scope>NUCLEOTIDE SEQUENCE</scope>
</reference>
<dbReference type="EMBL" id="MF417890">
    <property type="protein sequence ID" value="ASN69462.1"/>
    <property type="molecule type" value="Genomic_DNA"/>
</dbReference>